<sequence>MTKIATSFVNHYKLTLQTSLSQLSSYVEELASKLSNGKTKEQTRKAKDQAKRCFQELGLKLRKLGVDYFITEAIKIPFVTEKANHIQARKRILCGINGYESQRSIPDKFPFLLKDKDRNTNIVPLNQFLSCHRITSFILRKVGADHAFRVHGVEHYGVINDRPNTLAPNQENDDSESDSDSDEDEDSDAISLKINFFLALPLKIFFFLLFSPGITSS</sequence>
<feature type="transmembrane region" description="Helical" evidence="2">
    <location>
        <begin position="196"/>
        <end position="214"/>
    </location>
</feature>
<keyword evidence="2" id="KW-0812">Transmembrane</keyword>
<dbReference type="OrthoDB" id="2375956at2759"/>
<dbReference type="AlphaFoldDB" id="A0A397VBJ4"/>
<evidence type="ECO:0000256" key="1">
    <source>
        <dbReference type="SAM" id="MobiDB-lite"/>
    </source>
</evidence>
<keyword evidence="2" id="KW-0472">Membrane</keyword>
<gene>
    <name evidence="3" type="ORF">C2G38_2189321</name>
</gene>
<proteinExistence type="predicted"/>
<name>A0A397VBJ4_9GLOM</name>
<feature type="region of interest" description="Disordered" evidence="1">
    <location>
        <begin position="161"/>
        <end position="186"/>
    </location>
</feature>
<evidence type="ECO:0000313" key="3">
    <source>
        <dbReference type="EMBL" id="RIB16656.1"/>
    </source>
</evidence>
<dbReference type="EMBL" id="QKWP01000659">
    <property type="protein sequence ID" value="RIB16656.1"/>
    <property type="molecule type" value="Genomic_DNA"/>
</dbReference>
<organism evidence="3 4">
    <name type="scientific">Gigaspora rosea</name>
    <dbReference type="NCBI Taxonomy" id="44941"/>
    <lineage>
        <taxon>Eukaryota</taxon>
        <taxon>Fungi</taxon>
        <taxon>Fungi incertae sedis</taxon>
        <taxon>Mucoromycota</taxon>
        <taxon>Glomeromycotina</taxon>
        <taxon>Glomeromycetes</taxon>
        <taxon>Diversisporales</taxon>
        <taxon>Gigasporaceae</taxon>
        <taxon>Gigaspora</taxon>
    </lineage>
</organism>
<dbReference type="STRING" id="44941.A0A397VBJ4"/>
<accession>A0A397VBJ4</accession>
<keyword evidence="4" id="KW-1185">Reference proteome</keyword>
<protein>
    <submittedName>
        <fullName evidence="3">Uncharacterized protein</fullName>
    </submittedName>
</protein>
<comment type="caution">
    <text evidence="3">The sequence shown here is derived from an EMBL/GenBank/DDBJ whole genome shotgun (WGS) entry which is preliminary data.</text>
</comment>
<evidence type="ECO:0000313" key="4">
    <source>
        <dbReference type="Proteomes" id="UP000266673"/>
    </source>
</evidence>
<dbReference type="Proteomes" id="UP000266673">
    <property type="component" value="Unassembled WGS sequence"/>
</dbReference>
<feature type="compositionally biased region" description="Acidic residues" evidence="1">
    <location>
        <begin position="171"/>
        <end position="186"/>
    </location>
</feature>
<evidence type="ECO:0000256" key="2">
    <source>
        <dbReference type="SAM" id="Phobius"/>
    </source>
</evidence>
<reference evidence="3 4" key="1">
    <citation type="submission" date="2018-06" db="EMBL/GenBank/DDBJ databases">
        <title>Comparative genomics reveals the genomic features of Rhizophagus irregularis, R. cerebriforme, R. diaphanum and Gigaspora rosea, and their symbiotic lifestyle signature.</title>
        <authorList>
            <person name="Morin E."/>
            <person name="San Clemente H."/>
            <person name="Chen E.C.H."/>
            <person name="De La Providencia I."/>
            <person name="Hainaut M."/>
            <person name="Kuo A."/>
            <person name="Kohler A."/>
            <person name="Murat C."/>
            <person name="Tang N."/>
            <person name="Roy S."/>
            <person name="Loubradou J."/>
            <person name="Henrissat B."/>
            <person name="Grigoriev I.V."/>
            <person name="Corradi N."/>
            <person name="Roux C."/>
            <person name="Martin F.M."/>
        </authorList>
    </citation>
    <scope>NUCLEOTIDE SEQUENCE [LARGE SCALE GENOMIC DNA]</scope>
    <source>
        <strain evidence="3 4">DAOM 194757</strain>
    </source>
</reference>
<keyword evidence="2" id="KW-1133">Transmembrane helix</keyword>